<gene>
    <name evidence="4" type="ORF">FJQ55_22140</name>
</gene>
<dbReference type="PANTHER" id="PTHR32022:SF10">
    <property type="entry name" value="D-GLUTAMATE CYCLASE, MITOCHONDRIAL"/>
    <property type="match status" value="1"/>
</dbReference>
<reference evidence="4 5" key="1">
    <citation type="submission" date="2019-06" db="EMBL/GenBank/DDBJ databases">
        <title>Rhizobium sp. CL12 isolated from roots of soybean.</title>
        <authorList>
            <person name="Wang C."/>
        </authorList>
    </citation>
    <scope>NUCLEOTIDE SEQUENCE [LARGE SCALE GENOMIC DNA]</scope>
    <source>
        <strain evidence="4 5">CL12</strain>
    </source>
</reference>
<evidence type="ECO:0000313" key="4">
    <source>
        <dbReference type="EMBL" id="TPP04617.1"/>
    </source>
</evidence>
<keyword evidence="2 3" id="KW-0456">Lyase</keyword>
<dbReference type="Gene3D" id="3.40.1640.10">
    <property type="entry name" value="PSTPO5379-like"/>
    <property type="match status" value="1"/>
</dbReference>
<evidence type="ECO:0000256" key="3">
    <source>
        <dbReference type="HAMAP-Rule" id="MF_01830"/>
    </source>
</evidence>
<dbReference type="EC" id="4.2.1.-" evidence="3"/>
<dbReference type="HAMAP" id="MF_01830">
    <property type="entry name" value="Hydro_lyase"/>
    <property type="match status" value="1"/>
</dbReference>
<dbReference type="Gene3D" id="3.30.2040.10">
    <property type="entry name" value="PSTPO5379-like domain"/>
    <property type="match status" value="1"/>
</dbReference>
<evidence type="ECO:0000256" key="1">
    <source>
        <dbReference type="ARBA" id="ARBA00007896"/>
    </source>
</evidence>
<keyword evidence="5" id="KW-1185">Reference proteome</keyword>
<dbReference type="SUPFAM" id="SSF160920">
    <property type="entry name" value="PSTPO5379-like"/>
    <property type="match status" value="1"/>
</dbReference>
<comment type="similarity">
    <text evidence="1 3">Belongs to the D-glutamate cyclase family.</text>
</comment>
<dbReference type="Proteomes" id="UP000316429">
    <property type="component" value="Unassembled WGS sequence"/>
</dbReference>
<dbReference type="PANTHER" id="PTHR32022">
    <property type="entry name" value="D-GLUTAMATE CYCLASE, MITOCHONDRIAL"/>
    <property type="match status" value="1"/>
</dbReference>
<dbReference type="InterPro" id="IPR016938">
    <property type="entry name" value="UPF0317"/>
</dbReference>
<dbReference type="GO" id="GO:0016829">
    <property type="term" value="F:lyase activity"/>
    <property type="evidence" value="ECO:0007669"/>
    <property type="project" value="UniProtKB-KW"/>
</dbReference>
<dbReference type="OrthoDB" id="149585at2"/>
<sequence>MIALDHLRHVDATPARLARESYRAGEIAPTSGVAPGFTQANMIVLPRDWAFDFLLYAQRNPKACPVLDVSDPGSHATHLAPGADLRRDLPLYRIWRDGKLAEETPDATKAWAEHPDLVSFLIGCSFTFETPMLDAGIEIRHITDKSNVPMYLTNRPCRPAGRLHGNMVVSMRPIPASRVADAATISGRFPAVHGAPVHVGAPEEIGIHDLGKPEFGDPVRIEPGEIPVFWACGVTPQAAVMASGVPFAITHAPGHMFITDIPDTAYHA</sequence>
<dbReference type="EMBL" id="VFYP01000007">
    <property type="protein sequence ID" value="TPP04617.1"/>
    <property type="molecule type" value="Genomic_DNA"/>
</dbReference>
<organism evidence="4 5">
    <name type="scientific">Rhizobium glycinendophyticum</name>
    <dbReference type="NCBI Taxonomy" id="2589807"/>
    <lineage>
        <taxon>Bacteria</taxon>
        <taxon>Pseudomonadati</taxon>
        <taxon>Pseudomonadota</taxon>
        <taxon>Alphaproteobacteria</taxon>
        <taxon>Hyphomicrobiales</taxon>
        <taxon>Rhizobiaceae</taxon>
        <taxon>Rhizobium/Agrobacterium group</taxon>
        <taxon>Rhizobium</taxon>
    </lineage>
</organism>
<name>A0A504TSX9_9HYPH</name>
<dbReference type="PIRSF" id="PIRSF029755">
    <property type="entry name" value="UCP029755"/>
    <property type="match status" value="1"/>
</dbReference>
<evidence type="ECO:0000256" key="2">
    <source>
        <dbReference type="ARBA" id="ARBA00023239"/>
    </source>
</evidence>
<proteinExistence type="inferred from homology"/>
<comment type="caution">
    <text evidence="4">The sequence shown here is derived from an EMBL/GenBank/DDBJ whole genome shotgun (WGS) entry which is preliminary data.</text>
</comment>
<dbReference type="FunFam" id="3.30.2040.10:FF:000001">
    <property type="entry name" value="D-glutamate cyclase, mitochondrial"/>
    <property type="match status" value="1"/>
</dbReference>
<evidence type="ECO:0000313" key="5">
    <source>
        <dbReference type="Proteomes" id="UP000316429"/>
    </source>
</evidence>
<dbReference type="AlphaFoldDB" id="A0A504TSX9"/>
<dbReference type="RefSeq" id="WP_140832130.1">
    <property type="nucleotide sequence ID" value="NZ_VFYP01000007.1"/>
</dbReference>
<dbReference type="InterPro" id="IPR009906">
    <property type="entry name" value="D-Glu_cyclase"/>
</dbReference>
<dbReference type="NCBIfam" id="NF003969">
    <property type="entry name" value="PRK05463.1"/>
    <property type="match status" value="1"/>
</dbReference>
<accession>A0A504TSX9</accession>
<dbReference type="InterPro" id="IPR038021">
    <property type="entry name" value="Putative_hydro-lyase"/>
</dbReference>
<protein>
    <recommendedName>
        <fullName evidence="3">Putative hydro-lyase FJQ55_22140</fullName>
        <ecNumber evidence="3">4.2.1.-</ecNumber>
    </recommendedName>
</protein>
<dbReference type="Pfam" id="PF07286">
    <property type="entry name" value="D-Glu_cyclase"/>
    <property type="match status" value="1"/>
</dbReference>